<dbReference type="EMBL" id="MOBP01000016">
    <property type="protein sequence ID" value="RON49041.1"/>
    <property type="molecule type" value="Genomic_DNA"/>
</dbReference>
<dbReference type="Pfam" id="PF17164">
    <property type="entry name" value="DUF5122"/>
    <property type="match status" value="2"/>
</dbReference>
<accession>A0A423KAA3</accession>
<name>A0A423KAA3_9PSED</name>
<dbReference type="Gene3D" id="2.80.10.50">
    <property type="match status" value="2"/>
</dbReference>
<gene>
    <name evidence="1" type="ORF">BK665_23755</name>
</gene>
<dbReference type="InterPro" id="IPR013431">
    <property type="entry name" value="Delta_60_rpt"/>
</dbReference>
<sequence length="441" mass="46863">MKTRTLDNAGTLDQEFGTNGIVSISIPGYPSSYITSVGIGPDKKTYFAGTGEGGVGPRSVYFLGRLNDDGKVDTTFGTAGLTIGLPPGASLMSVHSSAFQADGSLVLFGNATGMEYLNAPFLARYNADGKLDTRFGTDGHCLLIIDLSPPAQVTSTAAAPLGTDHDRWSSSASDNAAGAQGVVILPDGKILAFKHHSFNLRQGHGLIIRLTQDGALDTTFNQIGYIAVIHPDYLLHSTVLRNLMVQADGKYLGCGNVNGGTHPPAMMFVRYDSTGLPDLSFGGESGFVTIYGAQQSAIERMLQQPNQRILGIGNTYVPPVKGLMSSIEHDGSPNIQFNRGEVFYTELEPNAVTRWEGAALQKNGRIVVAGGVGQPNGEVDIVVARFIDARFDSDFNDGQGWVRTHLASGTHFATGLTLQEDGKIVVCARTPAQGVILRYHA</sequence>
<dbReference type="SUPFAM" id="SSF69322">
    <property type="entry name" value="Tricorn protease domain 2"/>
    <property type="match status" value="1"/>
</dbReference>
<comment type="caution">
    <text evidence="1">The sequence shown here is derived from an EMBL/GenBank/DDBJ whole genome shotgun (WGS) entry which is preliminary data.</text>
</comment>
<dbReference type="AlphaFoldDB" id="A0A423KAA3"/>
<dbReference type="NCBIfam" id="TIGR02608">
    <property type="entry name" value="delta_60_rpt"/>
    <property type="match status" value="5"/>
</dbReference>
<dbReference type="Proteomes" id="UP000283627">
    <property type="component" value="Unassembled WGS sequence"/>
</dbReference>
<organism evidence="1 2">
    <name type="scientific">Pseudomonas frederiksbergensis</name>
    <dbReference type="NCBI Taxonomy" id="104087"/>
    <lineage>
        <taxon>Bacteria</taxon>
        <taxon>Pseudomonadati</taxon>
        <taxon>Pseudomonadota</taxon>
        <taxon>Gammaproteobacteria</taxon>
        <taxon>Pseudomonadales</taxon>
        <taxon>Pseudomonadaceae</taxon>
        <taxon>Pseudomonas</taxon>
    </lineage>
</organism>
<dbReference type="OrthoDB" id="6876366at2"/>
<reference evidence="1 2" key="1">
    <citation type="submission" date="2016-10" db="EMBL/GenBank/DDBJ databases">
        <title>Comparative genome analysis of multiple Pseudomonas spp. focuses on biocontrol and plant growth promoting traits.</title>
        <authorList>
            <person name="Tao X.-Y."/>
            <person name="Taylor C.G."/>
        </authorList>
    </citation>
    <scope>NUCLEOTIDE SEQUENCE [LARGE SCALE GENOMIC DNA]</scope>
    <source>
        <strain evidence="1 2">39A2</strain>
    </source>
</reference>
<evidence type="ECO:0000313" key="2">
    <source>
        <dbReference type="Proteomes" id="UP000283627"/>
    </source>
</evidence>
<evidence type="ECO:0008006" key="3">
    <source>
        <dbReference type="Google" id="ProtNLM"/>
    </source>
</evidence>
<evidence type="ECO:0000313" key="1">
    <source>
        <dbReference type="EMBL" id="RON49041.1"/>
    </source>
</evidence>
<protein>
    <recommendedName>
        <fullName evidence="3">Delta-60 repeat domain-containing protein</fullName>
    </recommendedName>
</protein>
<dbReference type="RefSeq" id="WP_123409319.1">
    <property type="nucleotide sequence ID" value="NZ_MOBP01000016.1"/>
</dbReference>
<proteinExistence type="predicted"/>